<feature type="region of interest" description="Disordered" evidence="1">
    <location>
        <begin position="1"/>
        <end position="40"/>
    </location>
</feature>
<feature type="region of interest" description="Disordered" evidence="1">
    <location>
        <begin position="406"/>
        <end position="457"/>
    </location>
</feature>
<organism evidence="2 3">
    <name type="scientific">Dryococelus australis</name>
    <dbReference type="NCBI Taxonomy" id="614101"/>
    <lineage>
        <taxon>Eukaryota</taxon>
        <taxon>Metazoa</taxon>
        <taxon>Ecdysozoa</taxon>
        <taxon>Arthropoda</taxon>
        <taxon>Hexapoda</taxon>
        <taxon>Insecta</taxon>
        <taxon>Pterygota</taxon>
        <taxon>Neoptera</taxon>
        <taxon>Polyneoptera</taxon>
        <taxon>Phasmatodea</taxon>
        <taxon>Verophasmatodea</taxon>
        <taxon>Anareolatae</taxon>
        <taxon>Phasmatidae</taxon>
        <taxon>Eurycanthinae</taxon>
        <taxon>Dryococelus</taxon>
    </lineage>
</organism>
<evidence type="ECO:0000313" key="3">
    <source>
        <dbReference type="Proteomes" id="UP001159363"/>
    </source>
</evidence>
<accession>A0ABQ9I4M2</accession>
<evidence type="ECO:0000313" key="2">
    <source>
        <dbReference type="EMBL" id="KAJ8891575.1"/>
    </source>
</evidence>
<reference evidence="2 3" key="1">
    <citation type="submission" date="2023-02" db="EMBL/GenBank/DDBJ databases">
        <title>LHISI_Scaffold_Assembly.</title>
        <authorList>
            <person name="Stuart O.P."/>
            <person name="Cleave R."/>
            <person name="Magrath M.J.L."/>
            <person name="Mikheyev A.S."/>
        </authorList>
    </citation>
    <scope>NUCLEOTIDE SEQUENCE [LARGE SCALE GENOMIC DNA]</scope>
    <source>
        <strain evidence="2">Daus_M_001</strain>
        <tissue evidence="2">Leg muscle</tissue>
    </source>
</reference>
<dbReference type="EMBL" id="JARBHB010000002">
    <property type="protein sequence ID" value="KAJ8891575.1"/>
    <property type="molecule type" value="Genomic_DNA"/>
</dbReference>
<feature type="region of interest" description="Disordered" evidence="1">
    <location>
        <begin position="626"/>
        <end position="677"/>
    </location>
</feature>
<sequence>MEQRQEWRWGKREIPEKTRRHATSSRHVSHMRKSVDLPRQESNPDCFDMHTLLADFAPSSSTLLIQWQVITPPHYNGTRAYRDRITRAPTFDYFLDKSTAPPHIAEFTPAPPLTCRMITAAGNIYVLYTKNQIPKRHKHPVLLTKANLSAVTPRRHQSVGLGGCKVHPAKCRTGSPHCNAQHQICQGKLKFKEGEKVSYTVGFPANWKTSFTAEACCYSTVVQFSCHILLKGDTVQWLIGRILSPPCSIRANEKEFRHPIALSRQNSLAAIKGLLLSSCPAEIAAIQCPRRRLLPCGSFADKCSHMMIMLKNICYHLVIYTRPGPGSFPSSSLSQGRLHPAAWLRVATVRQPDPWSPQSGSLAQGRHYRAAWQRVATVRQPGRGSPPSGSLAQGRHLPTAWPKVATVRQPGPRSPPSGSLAQGRHRPAAWPKVATVRQPGPGSPPSGSLAQGRHRPAAWPRVATVQQPGQRILPSACVVKIVTCLLRQLPVTVKCQGLVIISSKASLWGEVTEPCCVVPVELLSRAPGCKRSRPHEAVDTSPSVLLLGQPLCLPGDWQWESEPTDMPQPKDILLAALARTMHSQKAQNAYILKKYPQLKTGKRENVYWAEDIRVRICKATRGHIRPYPGDMPILGDGDAEGNTPGQLRDEDKPPPKRVVPDTVPGPSTRPEPTPIVIDNVPSYVAPWKPDAPTYPPGTTTEPKVKVISISAKSSPEEEVPLDHRNPGRRTPSRVLRPNPLPSWKNRPPAYQAQTSALRPNHLPHNPTTQELLPTWTSSLDKSAPSQPTVTQKTLLPKESSCNRHAPSPSPVMQEYQQTQTSSCHIGSAPPRNLATREAAFVENINTTHYPSTSTSPTVEVDMNLPSTASPHELATKTVGVEIFLHHTAPSEKHPALRVGTRACHCVLGCSMMPDAPTYRHGCPYAWPVPGIAMETHNQVEYGVVNLHQDGESSHRISWRYCRTIRVPSIVTSEVQKSGNGIPYYSIDLGTDQDISRPARNGQHGSLLIGDQ</sequence>
<feature type="region of interest" description="Disordered" evidence="1">
    <location>
        <begin position="711"/>
        <end position="748"/>
    </location>
</feature>
<name>A0ABQ9I4M2_9NEOP</name>
<dbReference type="Proteomes" id="UP001159363">
    <property type="component" value="Chromosome 2"/>
</dbReference>
<feature type="compositionally biased region" description="Basic residues" evidence="1">
    <location>
        <begin position="18"/>
        <end position="32"/>
    </location>
</feature>
<gene>
    <name evidence="2" type="ORF">PR048_004103</name>
</gene>
<proteinExistence type="predicted"/>
<feature type="compositionally biased region" description="Basic and acidic residues" evidence="1">
    <location>
        <begin position="1"/>
        <end position="17"/>
    </location>
</feature>
<evidence type="ECO:0000256" key="1">
    <source>
        <dbReference type="SAM" id="MobiDB-lite"/>
    </source>
</evidence>
<protein>
    <submittedName>
        <fullName evidence="2">Uncharacterized protein</fullName>
    </submittedName>
</protein>
<keyword evidence="3" id="KW-1185">Reference proteome</keyword>
<comment type="caution">
    <text evidence="2">The sequence shown here is derived from an EMBL/GenBank/DDBJ whole genome shotgun (WGS) entry which is preliminary data.</text>
</comment>